<protein>
    <submittedName>
        <fullName evidence="1">Uncharacterized protein</fullName>
    </submittedName>
</protein>
<dbReference type="Proteomes" id="UP000095767">
    <property type="component" value="Unassembled WGS sequence"/>
</dbReference>
<organism evidence="1 2">
    <name type="scientific">Dichanthelium oligosanthes</name>
    <dbReference type="NCBI Taxonomy" id="888268"/>
    <lineage>
        <taxon>Eukaryota</taxon>
        <taxon>Viridiplantae</taxon>
        <taxon>Streptophyta</taxon>
        <taxon>Embryophyta</taxon>
        <taxon>Tracheophyta</taxon>
        <taxon>Spermatophyta</taxon>
        <taxon>Magnoliopsida</taxon>
        <taxon>Liliopsida</taxon>
        <taxon>Poales</taxon>
        <taxon>Poaceae</taxon>
        <taxon>PACMAD clade</taxon>
        <taxon>Panicoideae</taxon>
        <taxon>Panicodae</taxon>
        <taxon>Paniceae</taxon>
        <taxon>Dichantheliinae</taxon>
        <taxon>Dichanthelium</taxon>
    </lineage>
</organism>
<dbReference type="PANTHER" id="PTHR33085:SF88">
    <property type="entry name" value="OS08G0165000 PROTEIN"/>
    <property type="match status" value="1"/>
</dbReference>
<dbReference type="Pfam" id="PF07893">
    <property type="entry name" value="DUF1668"/>
    <property type="match status" value="1"/>
</dbReference>
<evidence type="ECO:0000313" key="2">
    <source>
        <dbReference type="Proteomes" id="UP000095767"/>
    </source>
</evidence>
<reference evidence="1 2" key="1">
    <citation type="submission" date="2016-09" db="EMBL/GenBank/DDBJ databases">
        <title>The draft genome of Dichanthelium oligosanthes: A C3 panicoid grass species.</title>
        <authorList>
            <person name="Studer A.J."/>
            <person name="Schnable J.C."/>
            <person name="Brutnell T.P."/>
        </authorList>
    </citation>
    <scope>NUCLEOTIDE SEQUENCE [LARGE SCALE GENOMIC DNA]</scope>
    <source>
        <strain evidence="2">cv. Kellogg 1175</strain>
        <tissue evidence="1">Leaf</tissue>
    </source>
</reference>
<dbReference type="EMBL" id="LWDX02017172">
    <property type="protein sequence ID" value="OEL33911.1"/>
    <property type="molecule type" value="Genomic_DNA"/>
</dbReference>
<dbReference type="InterPro" id="IPR012871">
    <property type="entry name" value="DUF1668_ORYSA"/>
</dbReference>
<dbReference type="OrthoDB" id="580842at2759"/>
<evidence type="ECO:0000313" key="1">
    <source>
        <dbReference type="EMBL" id="OEL33911.1"/>
    </source>
</evidence>
<keyword evidence="2" id="KW-1185">Reference proteome</keyword>
<name>A0A1E5W913_9POAL</name>
<dbReference type="AlphaFoldDB" id="A0A1E5W913"/>
<feature type="non-terminal residue" evidence="1">
    <location>
        <position position="1"/>
    </location>
</feature>
<accession>A0A1E5W913</accession>
<gene>
    <name evidence="1" type="ORF">BAE44_0005070</name>
</gene>
<comment type="caution">
    <text evidence="1">The sequence shown here is derived from an EMBL/GenBank/DDBJ whole genome shotgun (WGS) entry which is preliminary data.</text>
</comment>
<dbReference type="PANTHER" id="PTHR33085">
    <property type="entry name" value="OS12G0113100 PROTEIN-RELATED"/>
    <property type="match status" value="1"/>
</dbReference>
<proteinExistence type="predicted"/>
<sequence length="205" mass="22148">GTPCSTLVSDAGAPHAARRLPGLARPKVLTVPLTVGDNLYAMDAFPSASGLKGFQALHRGDGHCSILVSSKGAQTYRFNTAARAWSKAGDWALPFSGLAEYAPGHRLWFGISPLDDGYRFCAANLAGAWGEPSRAPPIHGVWREIFEVVSWRVYGSPYGVPYQTTEAIHAAFTGVEVESCGQALRVLRHRSERHLLDSSSSWVLQ</sequence>